<evidence type="ECO:0000313" key="4">
    <source>
        <dbReference type="Proteomes" id="UP000046393"/>
    </source>
</evidence>
<dbReference type="GO" id="GO:0046983">
    <property type="term" value="F:protein dimerization activity"/>
    <property type="evidence" value="ECO:0007669"/>
    <property type="project" value="InterPro"/>
</dbReference>
<dbReference type="InterPro" id="IPR036638">
    <property type="entry name" value="HLH_DNA-bd_sf"/>
</dbReference>
<dbReference type="AlphaFoldDB" id="A0A0N5AG65"/>
<evidence type="ECO:0000256" key="2">
    <source>
        <dbReference type="SAM" id="MobiDB-lite"/>
    </source>
</evidence>
<dbReference type="GO" id="GO:0000981">
    <property type="term" value="F:DNA-binding transcription factor activity, RNA polymerase II-specific"/>
    <property type="evidence" value="ECO:0007669"/>
    <property type="project" value="TreeGrafter"/>
</dbReference>
<evidence type="ECO:0000256" key="1">
    <source>
        <dbReference type="ARBA" id="ARBA00023125"/>
    </source>
</evidence>
<dbReference type="Proteomes" id="UP000046393">
    <property type="component" value="Unplaced"/>
</dbReference>
<keyword evidence="1" id="KW-0238">DNA-binding</keyword>
<dbReference type="STRING" id="451379.A0A0N5AG65"/>
<sequence length="173" mass="19737">MRKWVEKGKQKRRGGVKGVEGRVNEADERRCAAVTNTSSVASSTAQFRSSQQAYSCSPEETVEVQSSSKQMLKVLRRNERERRRVHKVNLGFEMLSRKIPGGNRKKLSKAETLRQALLYIKYLQQILDADTSNGFCNGDQMSSIPTPAPMSSNLQYPHHSQWNFQLPYDQCKQ</sequence>
<dbReference type="Pfam" id="PF00010">
    <property type="entry name" value="HLH"/>
    <property type="match status" value="1"/>
</dbReference>
<dbReference type="PANTHER" id="PTHR23349:SF108">
    <property type="entry name" value="BHLH DOMAIN-CONTAINING PROTEIN"/>
    <property type="match status" value="1"/>
</dbReference>
<evidence type="ECO:0000259" key="3">
    <source>
        <dbReference type="PROSITE" id="PS50888"/>
    </source>
</evidence>
<dbReference type="WBParaSite" id="SMUV_0000329601-mRNA-1">
    <property type="protein sequence ID" value="SMUV_0000329601-mRNA-1"/>
    <property type="gene ID" value="SMUV_0000329601"/>
</dbReference>
<protein>
    <submittedName>
        <fullName evidence="5">BHLH domain-containing protein</fullName>
    </submittedName>
</protein>
<name>A0A0N5AG65_9BILA</name>
<reference evidence="5" key="1">
    <citation type="submission" date="2017-02" db="UniProtKB">
        <authorList>
            <consortium name="WormBaseParasite"/>
        </authorList>
    </citation>
    <scope>IDENTIFICATION</scope>
</reference>
<dbReference type="GO" id="GO:0032502">
    <property type="term" value="P:developmental process"/>
    <property type="evidence" value="ECO:0007669"/>
    <property type="project" value="TreeGrafter"/>
</dbReference>
<dbReference type="PROSITE" id="PS50888">
    <property type="entry name" value="BHLH"/>
    <property type="match status" value="1"/>
</dbReference>
<keyword evidence="4" id="KW-1185">Reference proteome</keyword>
<dbReference type="SMART" id="SM00353">
    <property type="entry name" value="HLH"/>
    <property type="match status" value="1"/>
</dbReference>
<dbReference type="GO" id="GO:0000977">
    <property type="term" value="F:RNA polymerase II transcription regulatory region sequence-specific DNA binding"/>
    <property type="evidence" value="ECO:0007669"/>
    <property type="project" value="TreeGrafter"/>
</dbReference>
<dbReference type="PANTHER" id="PTHR23349">
    <property type="entry name" value="BASIC HELIX-LOOP-HELIX TRANSCRIPTION FACTOR, TWIST"/>
    <property type="match status" value="1"/>
</dbReference>
<feature type="region of interest" description="Disordered" evidence="2">
    <location>
        <begin position="1"/>
        <end position="23"/>
    </location>
</feature>
<accession>A0A0N5AG65</accession>
<feature type="domain" description="BHLH" evidence="3">
    <location>
        <begin position="72"/>
        <end position="123"/>
    </location>
</feature>
<dbReference type="SUPFAM" id="SSF47459">
    <property type="entry name" value="HLH, helix-loop-helix DNA-binding domain"/>
    <property type="match status" value="1"/>
</dbReference>
<dbReference type="Gene3D" id="4.10.280.10">
    <property type="entry name" value="Helix-loop-helix DNA-binding domain"/>
    <property type="match status" value="1"/>
</dbReference>
<proteinExistence type="predicted"/>
<organism evidence="4 5">
    <name type="scientific">Syphacia muris</name>
    <dbReference type="NCBI Taxonomy" id="451379"/>
    <lineage>
        <taxon>Eukaryota</taxon>
        <taxon>Metazoa</taxon>
        <taxon>Ecdysozoa</taxon>
        <taxon>Nematoda</taxon>
        <taxon>Chromadorea</taxon>
        <taxon>Rhabditida</taxon>
        <taxon>Spirurina</taxon>
        <taxon>Oxyuridomorpha</taxon>
        <taxon>Oxyuroidea</taxon>
        <taxon>Oxyuridae</taxon>
        <taxon>Syphacia</taxon>
    </lineage>
</organism>
<dbReference type="InterPro" id="IPR050283">
    <property type="entry name" value="E-box_TF_Regulators"/>
</dbReference>
<dbReference type="InterPro" id="IPR011598">
    <property type="entry name" value="bHLH_dom"/>
</dbReference>
<evidence type="ECO:0000313" key="5">
    <source>
        <dbReference type="WBParaSite" id="SMUV_0000329601-mRNA-1"/>
    </source>
</evidence>